<reference evidence="1 2" key="1">
    <citation type="submission" date="2013-07" db="EMBL/GenBank/DDBJ databases">
        <authorList>
            <person name="Weinstock G."/>
            <person name="Sodergren E."/>
            <person name="Wylie T."/>
            <person name="Fulton L."/>
            <person name="Fulton R."/>
            <person name="Fronick C."/>
            <person name="O'Laughlin M."/>
            <person name="Godfrey J."/>
            <person name="Miner T."/>
            <person name="Herter B."/>
            <person name="Appelbaum E."/>
            <person name="Cordes M."/>
            <person name="Lek S."/>
            <person name="Wollam A."/>
            <person name="Pepin K.H."/>
            <person name="Palsikar V.B."/>
            <person name="Mitreva M."/>
            <person name="Wilson R.K."/>
        </authorList>
    </citation>
    <scope>NUCLEOTIDE SEQUENCE [LARGE SCALE GENOMIC DNA]</scope>
    <source>
        <strain evidence="1 2">ATCC 14940</strain>
    </source>
</reference>
<sequence>MLSFSIFLYAADVYNFEDASSIFYISNIHAIYGVYGDNVYKFIYYQ</sequence>
<gene>
    <name evidence="1" type="ORF">CLOSYM_00330</name>
</gene>
<dbReference type="AlphaFoldDB" id="A0ABC9U3C9"/>
<comment type="caution">
    <text evidence="1">The sequence shown here is derived from an EMBL/GenBank/DDBJ whole genome shotgun (WGS) entry which is preliminary data.</text>
</comment>
<organism evidence="1 2">
    <name type="scientific">[Clostridium] symbiosum ATCC 14940</name>
    <dbReference type="NCBI Taxonomy" id="411472"/>
    <lineage>
        <taxon>Bacteria</taxon>
        <taxon>Bacillati</taxon>
        <taxon>Bacillota</taxon>
        <taxon>Clostridia</taxon>
        <taxon>Lachnospirales</taxon>
        <taxon>Lachnospiraceae</taxon>
        <taxon>Otoolea</taxon>
    </lineage>
</organism>
<evidence type="ECO:0000313" key="1">
    <source>
        <dbReference type="EMBL" id="ERI80453.1"/>
    </source>
</evidence>
<protein>
    <submittedName>
        <fullName evidence="1">Uncharacterized protein</fullName>
    </submittedName>
</protein>
<dbReference type="Proteomes" id="UP000016491">
    <property type="component" value="Unassembled WGS sequence"/>
</dbReference>
<name>A0ABC9U3C9_CLOSY</name>
<proteinExistence type="predicted"/>
<dbReference type="EMBL" id="AWSU01000026">
    <property type="protein sequence ID" value="ERI80453.1"/>
    <property type="molecule type" value="Genomic_DNA"/>
</dbReference>
<accession>A0ABC9U3C9</accession>
<evidence type="ECO:0000313" key="2">
    <source>
        <dbReference type="Proteomes" id="UP000016491"/>
    </source>
</evidence>